<evidence type="ECO:0000259" key="12">
    <source>
        <dbReference type="PROSITE" id="PS51746"/>
    </source>
</evidence>
<feature type="compositionally biased region" description="Low complexity" evidence="11">
    <location>
        <begin position="121"/>
        <end position="139"/>
    </location>
</feature>
<dbReference type="SUPFAM" id="SSF81606">
    <property type="entry name" value="PP2C-like"/>
    <property type="match status" value="1"/>
</dbReference>
<keyword evidence="5" id="KW-0378">Hydrolase</keyword>
<keyword evidence="6" id="KW-0460">Magnesium</keyword>
<dbReference type="SMART" id="SM00332">
    <property type="entry name" value="PP2Cc"/>
    <property type="match status" value="1"/>
</dbReference>
<keyword evidence="14" id="KW-1185">Reference proteome</keyword>
<comment type="catalytic activity">
    <reaction evidence="10">
        <text>O-phospho-L-threonyl-[protein] + H2O = L-threonyl-[protein] + phosphate</text>
        <dbReference type="Rhea" id="RHEA:47004"/>
        <dbReference type="Rhea" id="RHEA-COMP:11060"/>
        <dbReference type="Rhea" id="RHEA-COMP:11605"/>
        <dbReference type="ChEBI" id="CHEBI:15377"/>
        <dbReference type="ChEBI" id="CHEBI:30013"/>
        <dbReference type="ChEBI" id="CHEBI:43474"/>
        <dbReference type="ChEBI" id="CHEBI:61977"/>
        <dbReference type="EC" id="3.1.3.16"/>
    </reaction>
</comment>
<keyword evidence="7" id="KW-0904">Protein phosphatase</keyword>
<dbReference type="GO" id="GO:0046872">
    <property type="term" value="F:metal ion binding"/>
    <property type="evidence" value="ECO:0007669"/>
    <property type="project" value="UniProtKB-KW"/>
</dbReference>
<evidence type="ECO:0000256" key="4">
    <source>
        <dbReference type="ARBA" id="ARBA00022723"/>
    </source>
</evidence>
<name>U6GBZ3_EIMAC</name>
<comment type="similarity">
    <text evidence="2">Belongs to the PP2C family.</text>
</comment>
<dbReference type="Gene3D" id="3.60.40.10">
    <property type="entry name" value="PPM-type phosphatase domain"/>
    <property type="match status" value="1"/>
</dbReference>
<dbReference type="AlphaFoldDB" id="U6GBZ3"/>
<evidence type="ECO:0000256" key="2">
    <source>
        <dbReference type="ARBA" id="ARBA00006702"/>
    </source>
</evidence>
<dbReference type="Proteomes" id="UP000018050">
    <property type="component" value="Unassembled WGS sequence"/>
</dbReference>
<dbReference type="OMA" id="ATEIPAC"/>
<evidence type="ECO:0000313" key="14">
    <source>
        <dbReference type="Proteomes" id="UP000018050"/>
    </source>
</evidence>
<dbReference type="Pfam" id="PF00481">
    <property type="entry name" value="PP2C"/>
    <property type="match status" value="2"/>
</dbReference>
<evidence type="ECO:0000313" key="13">
    <source>
        <dbReference type="EMBL" id="CDI77655.1"/>
    </source>
</evidence>
<reference evidence="13" key="2">
    <citation type="submission" date="2013-10" db="EMBL/GenBank/DDBJ databases">
        <authorList>
            <person name="Aslett M."/>
        </authorList>
    </citation>
    <scope>NUCLEOTIDE SEQUENCE [LARGE SCALE GENOMIC DNA]</scope>
    <source>
        <strain evidence="13">Houghton</strain>
    </source>
</reference>
<dbReference type="InterPro" id="IPR036457">
    <property type="entry name" value="PPM-type-like_dom_sf"/>
</dbReference>
<evidence type="ECO:0000256" key="7">
    <source>
        <dbReference type="ARBA" id="ARBA00022912"/>
    </source>
</evidence>
<dbReference type="CDD" id="cd00143">
    <property type="entry name" value="PP2Cc"/>
    <property type="match status" value="1"/>
</dbReference>
<reference evidence="13" key="1">
    <citation type="submission" date="2013-10" db="EMBL/GenBank/DDBJ databases">
        <title>Genomic analysis of the causative agents of coccidiosis in chickens.</title>
        <authorList>
            <person name="Reid A.J."/>
            <person name="Blake D."/>
            <person name="Billington K."/>
            <person name="Browne H."/>
            <person name="Dunn M."/>
            <person name="Hung S."/>
            <person name="Kawahara F."/>
            <person name="Miranda-Saavedra D."/>
            <person name="Mourier T."/>
            <person name="Nagra H."/>
            <person name="Otto T.D."/>
            <person name="Rawlings N."/>
            <person name="Sanchez A."/>
            <person name="Sanders M."/>
            <person name="Subramaniam C."/>
            <person name="Tay Y."/>
            <person name="Dear P."/>
            <person name="Doerig C."/>
            <person name="Gruber A."/>
            <person name="Parkinson J."/>
            <person name="Shirley M."/>
            <person name="Wan K.L."/>
            <person name="Berriman M."/>
            <person name="Tomley F."/>
            <person name="Pain A."/>
        </authorList>
    </citation>
    <scope>NUCLEOTIDE SEQUENCE [LARGE SCALE GENOMIC DNA]</scope>
    <source>
        <strain evidence="13">Houghton</strain>
    </source>
</reference>
<dbReference type="GeneID" id="25270665"/>
<proteinExistence type="inferred from homology"/>
<dbReference type="PANTHER" id="PTHR13832">
    <property type="entry name" value="PROTEIN PHOSPHATASE 2C"/>
    <property type="match status" value="1"/>
</dbReference>
<dbReference type="EC" id="3.1.3.16" evidence="3"/>
<dbReference type="RefSeq" id="XP_013252020.1">
    <property type="nucleotide sequence ID" value="XM_013396566.1"/>
</dbReference>
<evidence type="ECO:0000256" key="9">
    <source>
        <dbReference type="ARBA" id="ARBA00047761"/>
    </source>
</evidence>
<dbReference type="EMBL" id="HG670716">
    <property type="protein sequence ID" value="CDI77655.1"/>
    <property type="molecule type" value="Genomic_DNA"/>
</dbReference>
<evidence type="ECO:0000256" key="3">
    <source>
        <dbReference type="ARBA" id="ARBA00013081"/>
    </source>
</evidence>
<protein>
    <recommendedName>
        <fullName evidence="3">protein-serine/threonine phosphatase</fullName>
        <ecNumber evidence="3">3.1.3.16</ecNumber>
    </recommendedName>
</protein>
<dbReference type="VEuPathDB" id="ToxoDB:EAH_00025950"/>
<dbReference type="GO" id="GO:0004722">
    <property type="term" value="F:protein serine/threonine phosphatase activity"/>
    <property type="evidence" value="ECO:0007669"/>
    <property type="project" value="UniProtKB-EC"/>
</dbReference>
<sequence>MSTKRAASSASPVDVGGKRRCVDGGTTTISFPGYYVDAAVYGDKGARRQMEDERLVISSLAELEPSLKGLRDFAVFAIMDGHGGRQSANFVKTALPLEIAKQLKLFLEQQQQEQQQKEEQQQQGEEQQQQQQQQQQQTQTLQPVKSEIDKKIDPANSSSSSSSNSSSSSSSSSNGIQPGEVSDYEMKHVLYAAFRKVDSRIATEIPACRDGCTAVFVLMLGRQVFIAGLGDSAAFLARKSETGHYAIPLTEPHRPYLLAEKDRILRMGGTIEGGRVNGTLELTRSFGDIS</sequence>
<evidence type="ECO:0000256" key="5">
    <source>
        <dbReference type="ARBA" id="ARBA00022801"/>
    </source>
</evidence>
<comment type="cofactor">
    <cofactor evidence="1">
        <name>Mn(2+)</name>
        <dbReference type="ChEBI" id="CHEBI:29035"/>
    </cofactor>
</comment>
<gene>
    <name evidence="13" type="ORF">EAH_00025950</name>
</gene>
<evidence type="ECO:0000256" key="8">
    <source>
        <dbReference type="ARBA" id="ARBA00023211"/>
    </source>
</evidence>
<organism evidence="13 14">
    <name type="scientific">Eimeria acervulina</name>
    <name type="common">Coccidian parasite</name>
    <dbReference type="NCBI Taxonomy" id="5801"/>
    <lineage>
        <taxon>Eukaryota</taxon>
        <taxon>Sar</taxon>
        <taxon>Alveolata</taxon>
        <taxon>Apicomplexa</taxon>
        <taxon>Conoidasida</taxon>
        <taxon>Coccidia</taxon>
        <taxon>Eucoccidiorida</taxon>
        <taxon>Eimeriorina</taxon>
        <taxon>Eimeriidae</taxon>
        <taxon>Eimeria</taxon>
    </lineage>
</organism>
<dbReference type="PANTHER" id="PTHR13832:SF803">
    <property type="entry name" value="PROTEIN PHOSPHATASE 1G"/>
    <property type="match status" value="1"/>
</dbReference>
<dbReference type="PROSITE" id="PS51746">
    <property type="entry name" value="PPM_2"/>
    <property type="match status" value="1"/>
</dbReference>
<dbReference type="OrthoDB" id="10264738at2759"/>
<keyword evidence="8" id="KW-0464">Manganese</keyword>
<evidence type="ECO:0000256" key="6">
    <source>
        <dbReference type="ARBA" id="ARBA00022842"/>
    </source>
</evidence>
<feature type="domain" description="PPM-type phosphatase" evidence="12">
    <location>
        <begin position="37"/>
        <end position="290"/>
    </location>
</feature>
<comment type="catalytic activity">
    <reaction evidence="9">
        <text>O-phospho-L-seryl-[protein] + H2O = L-seryl-[protein] + phosphate</text>
        <dbReference type="Rhea" id="RHEA:20629"/>
        <dbReference type="Rhea" id="RHEA-COMP:9863"/>
        <dbReference type="Rhea" id="RHEA-COMP:11604"/>
        <dbReference type="ChEBI" id="CHEBI:15377"/>
        <dbReference type="ChEBI" id="CHEBI:29999"/>
        <dbReference type="ChEBI" id="CHEBI:43474"/>
        <dbReference type="ChEBI" id="CHEBI:83421"/>
        <dbReference type="EC" id="3.1.3.16"/>
    </reaction>
</comment>
<feature type="region of interest" description="Disordered" evidence="11">
    <location>
        <begin position="117"/>
        <end position="180"/>
    </location>
</feature>
<dbReference type="InterPro" id="IPR001932">
    <property type="entry name" value="PPM-type_phosphatase-like_dom"/>
</dbReference>
<evidence type="ECO:0000256" key="1">
    <source>
        <dbReference type="ARBA" id="ARBA00001936"/>
    </source>
</evidence>
<evidence type="ECO:0000256" key="11">
    <source>
        <dbReference type="SAM" id="MobiDB-lite"/>
    </source>
</evidence>
<accession>U6GBZ3</accession>
<dbReference type="InterPro" id="IPR015655">
    <property type="entry name" value="PP2C"/>
</dbReference>
<keyword evidence="4" id="KW-0479">Metal-binding</keyword>
<evidence type="ECO:0000256" key="10">
    <source>
        <dbReference type="ARBA" id="ARBA00048336"/>
    </source>
</evidence>
<feature type="compositionally biased region" description="Low complexity" evidence="11">
    <location>
        <begin position="156"/>
        <end position="174"/>
    </location>
</feature>